<dbReference type="Proteomes" id="UP000465062">
    <property type="component" value="Chromosome"/>
</dbReference>
<name>A0A6I6ULN7_9BACI</name>
<sequence>MNMTKFFFKCAFLITALFIGVLIGMQYANQGIVDMKGHEQQNFTSPVDVNQNVEGNVEASFLGNEVDSKTLTEKKEKLEEMKAFNVFSSIGKVIADTIESITNKIVDVIASLI</sequence>
<reference evidence="1 2" key="1">
    <citation type="submission" date="2019-06" db="EMBL/GenBank/DDBJ databases">
        <title>An operon consisting of a P-type ATPase gene and a transcriptional regular gene given the different cadmium resistance in Bacillus vietamensis 151-6 and Bacillus marisflavi 151-25.</title>
        <authorList>
            <person name="Yu X."/>
        </authorList>
    </citation>
    <scope>NUCLEOTIDE SEQUENCE [LARGE SCALE GENOMIC DNA]</scope>
    <source>
        <strain evidence="1 2">151-6</strain>
    </source>
</reference>
<dbReference type="EMBL" id="CP047394">
    <property type="protein sequence ID" value="QHE62237.1"/>
    <property type="molecule type" value="Genomic_DNA"/>
</dbReference>
<protein>
    <submittedName>
        <fullName evidence="1">DUF3679 domain-containing protein</fullName>
    </submittedName>
</protein>
<accession>A0A6I6ULN7</accession>
<proteinExistence type="predicted"/>
<dbReference type="AlphaFoldDB" id="A0A6I6ULN7"/>
<dbReference type="Pfam" id="PF12438">
    <property type="entry name" value="DUF3679"/>
    <property type="match status" value="1"/>
</dbReference>
<gene>
    <name evidence="1" type="ORF">FHE72_15365</name>
</gene>
<dbReference type="InterPro" id="IPR020534">
    <property type="entry name" value="Uncharacterised_YqxA"/>
</dbReference>
<organism evidence="1 2">
    <name type="scientific">Rossellomorea vietnamensis</name>
    <dbReference type="NCBI Taxonomy" id="218284"/>
    <lineage>
        <taxon>Bacteria</taxon>
        <taxon>Bacillati</taxon>
        <taxon>Bacillota</taxon>
        <taxon>Bacilli</taxon>
        <taxon>Bacillales</taxon>
        <taxon>Bacillaceae</taxon>
        <taxon>Rossellomorea</taxon>
    </lineage>
</organism>
<dbReference type="KEGG" id="bvq:FHE72_15365"/>
<evidence type="ECO:0000313" key="1">
    <source>
        <dbReference type="EMBL" id="QHE62237.1"/>
    </source>
</evidence>
<evidence type="ECO:0000313" key="2">
    <source>
        <dbReference type="Proteomes" id="UP000465062"/>
    </source>
</evidence>